<evidence type="ECO:0000313" key="4">
    <source>
        <dbReference type="EMBL" id="GLO34094.1"/>
    </source>
</evidence>
<comment type="caution">
    <text evidence="4">The sequence shown here is derived from an EMBL/GenBank/DDBJ whole genome shotgun (WGS) entry which is preliminary data.</text>
</comment>
<keyword evidence="2" id="KW-1133">Transmembrane helix</keyword>
<dbReference type="PROSITE" id="PS51123">
    <property type="entry name" value="OMPA_2"/>
    <property type="match status" value="1"/>
</dbReference>
<protein>
    <recommendedName>
        <fullName evidence="3">OmpA-like domain-containing protein</fullName>
    </recommendedName>
</protein>
<dbReference type="InterPro" id="IPR036737">
    <property type="entry name" value="OmpA-like_sf"/>
</dbReference>
<reference evidence="4" key="1">
    <citation type="submission" date="2023-01" db="EMBL/GenBank/DDBJ databases">
        <title>Whole-genome sequence of Pseudomonas putida NBRC 14671.</title>
        <authorList>
            <person name="Morohoshi T."/>
            <person name="Someya N."/>
        </authorList>
    </citation>
    <scope>NUCLEOTIDE SEQUENCE</scope>
    <source>
        <strain evidence="4">NBRC 14671</strain>
    </source>
</reference>
<dbReference type="InterPro" id="IPR050330">
    <property type="entry name" value="Bact_OuterMem_StrucFunc"/>
</dbReference>
<dbReference type="SUPFAM" id="SSF103088">
    <property type="entry name" value="OmpA-like"/>
    <property type="match status" value="1"/>
</dbReference>
<organism evidence="4 5">
    <name type="scientific">Pseudomonas putida</name>
    <name type="common">Arthrobacter siderocapsulatus</name>
    <dbReference type="NCBI Taxonomy" id="303"/>
    <lineage>
        <taxon>Bacteria</taxon>
        <taxon>Pseudomonadati</taxon>
        <taxon>Pseudomonadota</taxon>
        <taxon>Gammaproteobacteria</taxon>
        <taxon>Pseudomonadales</taxon>
        <taxon>Pseudomonadaceae</taxon>
        <taxon>Pseudomonas</taxon>
    </lineage>
</organism>
<feature type="domain" description="OmpA-like" evidence="3">
    <location>
        <begin position="86"/>
        <end position="214"/>
    </location>
</feature>
<name>A0AA37RH73_PSEPU</name>
<dbReference type="PANTHER" id="PTHR30329">
    <property type="entry name" value="STATOR ELEMENT OF FLAGELLAR MOTOR COMPLEX"/>
    <property type="match status" value="1"/>
</dbReference>
<dbReference type="InterPro" id="IPR006665">
    <property type="entry name" value="OmpA-like"/>
</dbReference>
<dbReference type="AlphaFoldDB" id="A0AA37RH73"/>
<evidence type="ECO:0000259" key="3">
    <source>
        <dbReference type="PROSITE" id="PS51123"/>
    </source>
</evidence>
<dbReference type="Gene3D" id="3.30.1330.60">
    <property type="entry name" value="OmpA-like domain"/>
    <property type="match status" value="1"/>
</dbReference>
<evidence type="ECO:0000256" key="2">
    <source>
        <dbReference type="SAM" id="Phobius"/>
    </source>
</evidence>
<dbReference type="GO" id="GO:0016020">
    <property type="term" value="C:membrane"/>
    <property type="evidence" value="ECO:0007669"/>
    <property type="project" value="UniProtKB-UniRule"/>
</dbReference>
<dbReference type="CDD" id="cd07185">
    <property type="entry name" value="OmpA_C-like"/>
    <property type="match status" value="1"/>
</dbReference>
<evidence type="ECO:0000256" key="1">
    <source>
        <dbReference type="PROSITE-ProRule" id="PRU00473"/>
    </source>
</evidence>
<evidence type="ECO:0000313" key="5">
    <source>
        <dbReference type="Proteomes" id="UP001161257"/>
    </source>
</evidence>
<dbReference type="PANTHER" id="PTHR30329:SF21">
    <property type="entry name" value="LIPOPROTEIN YIAD-RELATED"/>
    <property type="match status" value="1"/>
</dbReference>
<keyword evidence="2" id="KW-0812">Transmembrane</keyword>
<proteinExistence type="predicted"/>
<dbReference type="Pfam" id="PF00691">
    <property type="entry name" value="OmpA"/>
    <property type="match status" value="1"/>
</dbReference>
<accession>A0AA37RH73</accession>
<dbReference type="EMBL" id="BSKJ01000002">
    <property type="protein sequence ID" value="GLO34094.1"/>
    <property type="molecule type" value="Genomic_DNA"/>
</dbReference>
<dbReference type="Proteomes" id="UP001161257">
    <property type="component" value="Unassembled WGS sequence"/>
</dbReference>
<sequence length="220" mass="24488">MTMKEKPSEWVSISDLMAGVMAVVMLLLVVSVLQNQFAELKRQEEKNQRAVTEQEKVTGLLQEMKAALDEQGDTGLVSFDLAGNKMTLGDKMFARGSACLTEEAQRQLRLVSPRIARFFESSSQAQVLVEGHTDNVQVSRPVTDFAKFCTVYDDNFTLSAARAREARKLLIEVLEAGQAKRVIVAGYGDSQPLPNVDPADEHNRRVEVQFINRAEVKTRG</sequence>
<keyword evidence="1 2" id="KW-0472">Membrane</keyword>
<feature type="transmembrane region" description="Helical" evidence="2">
    <location>
        <begin position="12"/>
        <end position="33"/>
    </location>
</feature>
<gene>
    <name evidence="4" type="ORF">PPUN14671_09270</name>
</gene>